<sequence>MQKLLRNRKLVISIFVVLILIATLVALGPLFYSIYMGRGVETKPVDAAHTKPASTELDGNWHVIAGTPHNFTSVGFSIDEILPAEKTRTSGSTKEVEGQAVIKDQKVEEGTIVVDMTSLTTDKKVRDQNMKDKLFITREYPEASFKLTEPADLSNVPEDGSLAKVKLTGELTIKDKTKKVSEDFDVVRDDKTIVLGGNIPVNRLDYGIETPELIAAKIAEEGEVNIRVTLEK</sequence>
<keyword evidence="2" id="KW-0812">Transmembrane</keyword>
<evidence type="ECO:0000313" key="5">
    <source>
        <dbReference type="Proteomes" id="UP000218690"/>
    </source>
</evidence>
<keyword evidence="2" id="KW-1133">Transmembrane helix</keyword>
<dbReference type="EMBL" id="NWBP01000004">
    <property type="protein sequence ID" value="PCC83812.1"/>
    <property type="molecule type" value="Genomic_DNA"/>
</dbReference>
<reference evidence="4 5" key="1">
    <citation type="submission" date="2017-09" db="EMBL/GenBank/DDBJ databases">
        <title>Draft Genome Sequence of Corynebacterium accolens AH4003.</title>
        <authorList>
            <person name="Chen Y."/>
            <person name="Oosthuysen W.F."/>
            <person name="Kelley S."/>
            <person name="Horswill A."/>
        </authorList>
    </citation>
    <scope>NUCLEOTIDE SEQUENCE [LARGE SCALE GENOMIC DNA]</scope>
    <source>
        <strain evidence="4 5">AH4003</strain>
    </source>
</reference>
<organism evidence="4 5">
    <name type="scientific">Corynebacterium accolens</name>
    <dbReference type="NCBI Taxonomy" id="38284"/>
    <lineage>
        <taxon>Bacteria</taxon>
        <taxon>Bacillati</taxon>
        <taxon>Actinomycetota</taxon>
        <taxon>Actinomycetes</taxon>
        <taxon>Mycobacteriales</taxon>
        <taxon>Corynebacteriaceae</taxon>
        <taxon>Corynebacterium</taxon>
    </lineage>
</organism>
<dbReference type="Proteomes" id="UP000218690">
    <property type="component" value="Unassembled WGS sequence"/>
</dbReference>
<evidence type="ECO:0000256" key="2">
    <source>
        <dbReference type="SAM" id="Phobius"/>
    </source>
</evidence>
<evidence type="ECO:0000313" key="4">
    <source>
        <dbReference type="EMBL" id="PCC83812.1"/>
    </source>
</evidence>
<feature type="transmembrane region" description="Helical" evidence="2">
    <location>
        <begin position="12"/>
        <end position="35"/>
    </location>
</feature>
<dbReference type="PANTHER" id="PTHR34406:SF1">
    <property type="entry name" value="PROTEIN YCEI"/>
    <property type="match status" value="1"/>
</dbReference>
<feature type="domain" description="Lipid/polyisoprenoid-binding YceI-like" evidence="3">
    <location>
        <begin position="60"/>
        <end position="231"/>
    </location>
</feature>
<dbReference type="InterPro" id="IPR007372">
    <property type="entry name" value="Lipid/polyisoprenoid-bd_YceI"/>
</dbReference>
<name>A0A2A4AMU0_9CORY</name>
<keyword evidence="2" id="KW-0472">Membrane</keyword>
<protein>
    <recommendedName>
        <fullName evidence="3">Lipid/polyisoprenoid-binding YceI-like domain-containing protein</fullName>
    </recommendedName>
</protein>
<comment type="similarity">
    <text evidence="1">Belongs to the UPF0312 family.</text>
</comment>
<gene>
    <name evidence="4" type="ORF">COM45_01540</name>
</gene>
<dbReference type="SUPFAM" id="SSF101874">
    <property type="entry name" value="YceI-like"/>
    <property type="match status" value="1"/>
</dbReference>
<dbReference type="SMART" id="SM00867">
    <property type="entry name" value="YceI"/>
    <property type="match status" value="1"/>
</dbReference>
<comment type="caution">
    <text evidence="4">The sequence shown here is derived from an EMBL/GenBank/DDBJ whole genome shotgun (WGS) entry which is preliminary data.</text>
</comment>
<accession>A0A2A4AMU0</accession>
<dbReference type="InterPro" id="IPR036761">
    <property type="entry name" value="TTHA0802/YceI-like_sf"/>
</dbReference>
<dbReference type="PANTHER" id="PTHR34406">
    <property type="entry name" value="PROTEIN YCEI"/>
    <property type="match status" value="1"/>
</dbReference>
<evidence type="ECO:0000259" key="3">
    <source>
        <dbReference type="SMART" id="SM00867"/>
    </source>
</evidence>
<dbReference type="AlphaFoldDB" id="A0A2A4AMU0"/>
<proteinExistence type="inferred from homology"/>
<dbReference type="Gene3D" id="2.40.128.110">
    <property type="entry name" value="Lipid/polyisoprenoid-binding, YceI-like"/>
    <property type="match status" value="1"/>
</dbReference>
<evidence type="ECO:0000256" key="1">
    <source>
        <dbReference type="ARBA" id="ARBA00008812"/>
    </source>
</evidence>
<dbReference type="Pfam" id="PF04264">
    <property type="entry name" value="YceI"/>
    <property type="match status" value="1"/>
</dbReference>